<dbReference type="EMBL" id="CP061799">
    <property type="protein sequence ID" value="QTA80853.1"/>
    <property type="molecule type" value="Genomic_DNA"/>
</dbReference>
<organism evidence="2 3">
    <name type="scientific">Desulfonema limicola</name>
    <dbReference type="NCBI Taxonomy" id="45656"/>
    <lineage>
        <taxon>Bacteria</taxon>
        <taxon>Pseudomonadati</taxon>
        <taxon>Thermodesulfobacteriota</taxon>
        <taxon>Desulfobacteria</taxon>
        <taxon>Desulfobacterales</taxon>
        <taxon>Desulfococcaceae</taxon>
        <taxon>Desulfonema</taxon>
    </lineage>
</organism>
<feature type="region of interest" description="Disordered" evidence="1">
    <location>
        <begin position="1"/>
        <end position="51"/>
    </location>
</feature>
<dbReference type="RefSeq" id="WP_207692419.1">
    <property type="nucleotide sequence ID" value="NZ_CP061799.1"/>
</dbReference>
<dbReference type="Proteomes" id="UP000663720">
    <property type="component" value="Chromosome"/>
</dbReference>
<sequence>MAKKPGERPVGNHPADIKNPNKGTDGTNVTYDKNQGNRGKQQNPNQKSGKK</sequence>
<dbReference type="AlphaFoldDB" id="A0A975B8L0"/>
<dbReference type="KEGG" id="dli:dnl_31660"/>
<evidence type="ECO:0000256" key="1">
    <source>
        <dbReference type="SAM" id="MobiDB-lite"/>
    </source>
</evidence>
<proteinExistence type="predicted"/>
<reference evidence="2" key="1">
    <citation type="journal article" date="2021" name="Microb. Physiol.">
        <title>Proteogenomic Insights into the Physiology of Marine, Sulfate-Reducing, Filamentous Desulfonema limicola and Desulfonema magnum.</title>
        <authorList>
            <person name="Schnaars V."/>
            <person name="Wohlbrand L."/>
            <person name="Scheve S."/>
            <person name="Hinrichs C."/>
            <person name="Reinhardt R."/>
            <person name="Rabus R."/>
        </authorList>
    </citation>
    <scope>NUCLEOTIDE SEQUENCE</scope>
    <source>
        <strain evidence="2">5ac10</strain>
    </source>
</reference>
<gene>
    <name evidence="2" type="ORF">dnl_31660</name>
</gene>
<evidence type="ECO:0000313" key="2">
    <source>
        <dbReference type="EMBL" id="QTA80853.1"/>
    </source>
</evidence>
<accession>A0A975B8L0</accession>
<name>A0A975B8L0_9BACT</name>
<protein>
    <submittedName>
        <fullName evidence="2">Uncharacterized protein</fullName>
    </submittedName>
</protein>
<evidence type="ECO:0000313" key="3">
    <source>
        <dbReference type="Proteomes" id="UP000663720"/>
    </source>
</evidence>
<keyword evidence="3" id="KW-1185">Reference proteome</keyword>
<feature type="compositionally biased region" description="Polar residues" evidence="1">
    <location>
        <begin position="21"/>
        <end position="51"/>
    </location>
</feature>